<dbReference type="Pfam" id="PF12937">
    <property type="entry name" value="F-box-like"/>
    <property type="match status" value="1"/>
</dbReference>
<gene>
    <name evidence="2" type="ORF">FIBSPDRAFT_1053923</name>
</gene>
<dbReference type="InterPro" id="IPR001810">
    <property type="entry name" value="F-box_dom"/>
</dbReference>
<accession>A0A167W6W9</accession>
<dbReference type="InterPro" id="IPR036047">
    <property type="entry name" value="F-box-like_dom_sf"/>
</dbReference>
<dbReference type="AlphaFoldDB" id="A0A167W6W9"/>
<feature type="domain" description="F-box" evidence="1">
    <location>
        <begin position="46"/>
        <end position="92"/>
    </location>
</feature>
<proteinExistence type="predicted"/>
<dbReference type="Gene3D" id="1.20.1280.50">
    <property type="match status" value="1"/>
</dbReference>
<reference evidence="2 3" key="1">
    <citation type="journal article" date="2016" name="Mol. Biol. Evol.">
        <title>Comparative Genomics of Early-Diverging Mushroom-Forming Fungi Provides Insights into the Origins of Lignocellulose Decay Capabilities.</title>
        <authorList>
            <person name="Nagy L.G."/>
            <person name="Riley R."/>
            <person name="Tritt A."/>
            <person name="Adam C."/>
            <person name="Daum C."/>
            <person name="Floudas D."/>
            <person name="Sun H."/>
            <person name="Yadav J.S."/>
            <person name="Pangilinan J."/>
            <person name="Larsson K.H."/>
            <person name="Matsuura K."/>
            <person name="Barry K."/>
            <person name="Labutti K."/>
            <person name="Kuo R."/>
            <person name="Ohm R.A."/>
            <person name="Bhattacharya S.S."/>
            <person name="Shirouzu T."/>
            <person name="Yoshinaga Y."/>
            <person name="Martin F.M."/>
            <person name="Grigoriev I.V."/>
            <person name="Hibbett D.S."/>
        </authorList>
    </citation>
    <scope>NUCLEOTIDE SEQUENCE [LARGE SCALE GENOMIC DNA]</scope>
    <source>
        <strain evidence="2 3">CBS 109695</strain>
    </source>
</reference>
<dbReference type="OrthoDB" id="3068749at2759"/>
<evidence type="ECO:0000313" key="2">
    <source>
        <dbReference type="EMBL" id="KZP05763.1"/>
    </source>
</evidence>
<keyword evidence="3" id="KW-1185">Reference proteome</keyword>
<organism evidence="2 3">
    <name type="scientific">Athelia psychrophila</name>
    <dbReference type="NCBI Taxonomy" id="1759441"/>
    <lineage>
        <taxon>Eukaryota</taxon>
        <taxon>Fungi</taxon>
        <taxon>Dikarya</taxon>
        <taxon>Basidiomycota</taxon>
        <taxon>Agaricomycotina</taxon>
        <taxon>Agaricomycetes</taxon>
        <taxon>Agaricomycetidae</taxon>
        <taxon>Atheliales</taxon>
        <taxon>Atheliaceae</taxon>
        <taxon>Athelia</taxon>
    </lineage>
</organism>
<evidence type="ECO:0000259" key="1">
    <source>
        <dbReference type="PROSITE" id="PS50181"/>
    </source>
</evidence>
<name>A0A167W6W9_9AGAM</name>
<dbReference type="PROSITE" id="PS50181">
    <property type="entry name" value="FBOX"/>
    <property type="match status" value="1"/>
</dbReference>
<dbReference type="EMBL" id="KV417820">
    <property type="protein sequence ID" value="KZP05763.1"/>
    <property type="molecule type" value="Genomic_DNA"/>
</dbReference>
<dbReference type="SUPFAM" id="SSF81383">
    <property type="entry name" value="F-box domain"/>
    <property type="match status" value="1"/>
</dbReference>
<dbReference type="Proteomes" id="UP000076532">
    <property type="component" value="Unassembled WGS sequence"/>
</dbReference>
<protein>
    <recommendedName>
        <fullName evidence="1">F-box domain-containing protein</fullName>
    </recommendedName>
</protein>
<evidence type="ECO:0000313" key="3">
    <source>
        <dbReference type="Proteomes" id="UP000076532"/>
    </source>
</evidence>
<sequence length="424" mass="47160">MIKPATSILVLAGFLYFFFHQACRITQISATMRRLFEFLGIISSRRCPLIELPTEVIEEIFRHVEWQSLLRVRASCARLNMVSRSLSVWRGQYARYVAANPNSPPFDAPMDSYSPSELEEVVLQRSAVEQGWLVEHPVSMITIPHVETSPAILHLVEGGRWLLSSADGTVTAYDLDNPNTTGKLIIPKYAGTPILGQLTTNLSVDVLADTSTLTFNMAISIEQADGEHPPWCTYFWQVTMHGRGTGAELRAIHLTSFTTPTPFWCQAACLKGQHYARSIDSMHSGSFHEIYTWGETNPLEHRKAVMRSKDPLAVIQILPNGRFLGFYRTEIQIYDIPPFKTAPVSDQYHGPVSTPIYSVLLPGNRLAGNNVSSIVAQPLDTYSLIACTNVGILAVTLSLTTSHIQTSGWDGEGHISNTMKTPWL</sequence>